<feature type="domain" description="Mur ligase N-terminal catalytic" evidence="12">
    <location>
        <begin position="24"/>
        <end position="67"/>
    </location>
</feature>
<feature type="domain" description="Mur ligase C-terminal" evidence="13">
    <location>
        <begin position="286"/>
        <end position="400"/>
    </location>
</feature>
<dbReference type="SUPFAM" id="SSF63418">
    <property type="entry name" value="MurE/MurF N-terminal domain"/>
    <property type="match status" value="1"/>
</dbReference>
<dbReference type="GO" id="GO:0071555">
    <property type="term" value="P:cell wall organization"/>
    <property type="evidence" value="ECO:0007669"/>
    <property type="project" value="UniProtKB-KW"/>
</dbReference>
<dbReference type="EMBL" id="LIZX01000028">
    <property type="protein sequence ID" value="KPJ69256.1"/>
    <property type="molecule type" value="Genomic_DNA"/>
</dbReference>
<keyword evidence="4 10" id="KW-0547">Nucleotide-binding</keyword>
<comment type="pathway">
    <text evidence="10 11">Cell wall biogenesis; peptidoglycan biosynthesis.</text>
</comment>
<keyword evidence="5 10" id="KW-0067">ATP-binding</keyword>
<evidence type="ECO:0000256" key="2">
    <source>
        <dbReference type="ARBA" id="ARBA00022598"/>
    </source>
</evidence>
<dbReference type="SUPFAM" id="SSF53244">
    <property type="entry name" value="MurD-like peptide ligases, peptide-binding domain"/>
    <property type="match status" value="1"/>
</dbReference>
<dbReference type="InterPro" id="IPR036565">
    <property type="entry name" value="Mur-like_cat_sf"/>
</dbReference>
<accession>A0A0S7Y3I2</accession>
<dbReference type="Pfam" id="PF02875">
    <property type="entry name" value="Mur_ligase_C"/>
    <property type="match status" value="1"/>
</dbReference>
<evidence type="ECO:0000256" key="11">
    <source>
        <dbReference type="RuleBase" id="RU004136"/>
    </source>
</evidence>
<proteinExistence type="inferred from homology"/>
<dbReference type="Pfam" id="PF08245">
    <property type="entry name" value="Mur_ligase_M"/>
    <property type="match status" value="1"/>
</dbReference>
<evidence type="ECO:0000256" key="1">
    <source>
        <dbReference type="ARBA" id="ARBA00022490"/>
    </source>
</evidence>
<feature type="domain" description="Mur ligase central" evidence="14">
    <location>
        <begin position="92"/>
        <end position="264"/>
    </location>
</feature>
<keyword evidence="2 10" id="KW-0436">Ligase</keyword>
<evidence type="ECO:0000256" key="5">
    <source>
        <dbReference type="ARBA" id="ARBA00022840"/>
    </source>
</evidence>
<organism evidence="15 16">
    <name type="scientific">candidate division WOR-1 bacterium DG_54_3</name>
    <dbReference type="NCBI Taxonomy" id="1703775"/>
    <lineage>
        <taxon>Bacteria</taxon>
        <taxon>Bacillati</taxon>
        <taxon>Saganbacteria</taxon>
    </lineage>
</organism>
<dbReference type="InterPro" id="IPR035911">
    <property type="entry name" value="MurE/MurF_N"/>
</dbReference>
<dbReference type="AlphaFoldDB" id="A0A0S7Y3I2"/>
<evidence type="ECO:0000256" key="3">
    <source>
        <dbReference type="ARBA" id="ARBA00022618"/>
    </source>
</evidence>
<dbReference type="NCBIfam" id="TIGR01143">
    <property type="entry name" value="murF"/>
    <property type="match status" value="1"/>
</dbReference>
<evidence type="ECO:0000256" key="8">
    <source>
        <dbReference type="ARBA" id="ARBA00023306"/>
    </source>
</evidence>
<comment type="caution">
    <text evidence="15">The sequence shown here is derived from an EMBL/GenBank/DDBJ whole genome shotgun (WGS) entry which is preliminary data.</text>
</comment>
<reference evidence="15 16" key="1">
    <citation type="journal article" date="2015" name="Microbiome">
        <title>Genomic resolution of linkages in carbon, nitrogen, and sulfur cycling among widespread estuary sediment bacteria.</title>
        <authorList>
            <person name="Baker B.J."/>
            <person name="Lazar C.S."/>
            <person name="Teske A.P."/>
            <person name="Dick G.J."/>
        </authorList>
    </citation>
    <scope>NUCLEOTIDE SEQUENCE [LARGE SCALE GENOMIC DNA]</scope>
    <source>
        <strain evidence="15">DG_54_3</strain>
    </source>
</reference>
<keyword evidence="3 10" id="KW-0132">Cell division</keyword>
<evidence type="ECO:0000313" key="15">
    <source>
        <dbReference type="EMBL" id="KPJ69256.1"/>
    </source>
</evidence>
<dbReference type="GO" id="GO:0047480">
    <property type="term" value="F:UDP-N-acetylmuramoyl-tripeptide-D-alanyl-D-alanine ligase activity"/>
    <property type="evidence" value="ECO:0007669"/>
    <property type="project" value="UniProtKB-UniRule"/>
</dbReference>
<keyword evidence="9 10" id="KW-0961">Cell wall biogenesis/degradation</keyword>
<evidence type="ECO:0000313" key="16">
    <source>
        <dbReference type="Proteomes" id="UP000051861"/>
    </source>
</evidence>
<evidence type="ECO:0000259" key="13">
    <source>
        <dbReference type="Pfam" id="PF02875"/>
    </source>
</evidence>
<evidence type="ECO:0000259" key="12">
    <source>
        <dbReference type="Pfam" id="PF01225"/>
    </source>
</evidence>
<dbReference type="GO" id="GO:0051301">
    <property type="term" value="P:cell division"/>
    <property type="evidence" value="ECO:0007669"/>
    <property type="project" value="UniProtKB-KW"/>
</dbReference>
<dbReference type="HAMAP" id="MF_02019">
    <property type="entry name" value="MurF"/>
    <property type="match status" value="1"/>
</dbReference>
<dbReference type="InterPro" id="IPR036615">
    <property type="entry name" value="Mur_ligase_C_dom_sf"/>
</dbReference>
<dbReference type="UniPathway" id="UPA00219"/>
<dbReference type="EC" id="6.3.2.10" evidence="10 11"/>
<dbReference type="SUPFAM" id="SSF53623">
    <property type="entry name" value="MurD-like peptide ligases, catalytic domain"/>
    <property type="match status" value="1"/>
</dbReference>
<dbReference type="Gene3D" id="3.40.1390.10">
    <property type="entry name" value="MurE/MurF, N-terminal domain"/>
    <property type="match status" value="1"/>
</dbReference>
<keyword evidence="7 10" id="KW-0573">Peptidoglycan synthesis</keyword>
<dbReference type="GO" id="GO:0009252">
    <property type="term" value="P:peptidoglycan biosynthetic process"/>
    <property type="evidence" value="ECO:0007669"/>
    <property type="project" value="UniProtKB-UniRule"/>
</dbReference>
<dbReference type="PATRIC" id="fig|1703775.3.peg.1219"/>
<comment type="function">
    <text evidence="10 11">Involved in cell wall formation. Catalyzes the final step in the synthesis of UDP-N-acetylmuramoyl-pentapeptide, the precursor of murein.</text>
</comment>
<dbReference type="PANTHER" id="PTHR43024:SF1">
    <property type="entry name" value="UDP-N-ACETYLMURAMOYL-TRIPEPTIDE--D-ALANYL-D-ALANINE LIGASE"/>
    <property type="match status" value="1"/>
</dbReference>
<gene>
    <name evidence="10" type="primary">murF</name>
    <name evidence="15" type="ORF">AMJ44_04255</name>
</gene>
<dbReference type="PANTHER" id="PTHR43024">
    <property type="entry name" value="UDP-N-ACETYLMURAMOYL-TRIPEPTIDE--D-ALANYL-D-ALANINE LIGASE"/>
    <property type="match status" value="1"/>
</dbReference>
<keyword evidence="1 10" id="KW-0963">Cytoplasm</keyword>
<dbReference type="InterPro" id="IPR005863">
    <property type="entry name" value="UDP-N-AcMur_synth"/>
</dbReference>
<comment type="subcellular location">
    <subcellularLocation>
        <location evidence="10 11">Cytoplasm</location>
    </subcellularLocation>
</comment>
<dbReference type="InterPro" id="IPR051046">
    <property type="entry name" value="MurCDEF_CellWall_CoF430Synth"/>
</dbReference>
<dbReference type="GO" id="GO:0008360">
    <property type="term" value="P:regulation of cell shape"/>
    <property type="evidence" value="ECO:0007669"/>
    <property type="project" value="UniProtKB-KW"/>
</dbReference>
<sequence>MFTLQEILKITKGSRVTGHESRVIKNISTDTRTIKPGDLFIPIKGPNYDGRDFIPEAISKGAAVLETKNGLKALQDLAAYHRSKFKIPIIGVTGSVGKTTTKDMIASILSQECKTLKNEENLNNEIGVPLTLLKLTNKHKAAVIEMAMQRVEEIAELAQIARPTISVVTNIGEAHLEFLKTKRNVAKAKAEIFKYQSKTDFAVINADDEHFEHLLSKVQCPKSRVITFGILEKADITPKALNGIKLSIPGEHNIYNALAAVAAAKVLKANKTSIKQGLQSFRPSSNRMEIIDRPDGIRIINDTYNANPQSMTAALKVLSAQEGRKIAVLGDMYELGSITKSSHKRIGRTAKNMGSEILISVGKLSKDMNADYHFSTKPPAINKLQRIIRPGDTILVKASRGMHLEEVVEAIRKI</sequence>
<dbReference type="Pfam" id="PF01225">
    <property type="entry name" value="Mur_ligase"/>
    <property type="match status" value="1"/>
</dbReference>
<dbReference type="Gene3D" id="3.90.190.20">
    <property type="entry name" value="Mur ligase, C-terminal domain"/>
    <property type="match status" value="1"/>
</dbReference>
<comment type="similarity">
    <text evidence="10">Belongs to the MurCDEF family. MurF subfamily.</text>
</comment>
<feature type="binding site" evidence="10">
    <location>
        <begin position="94"/>
        <end position="100"/>
    </location>
    <ligand>
        <name>ATP</name>
        <dbReference type="ChEBI" id="CHEBI:30616"/>
    </ligand>
</feature>
<dbReference type="InterPro" id="IPR004101">
    <property type="entry name" value="Mur_ligase_C"/>
</dbReference>
<evidence type="ECO:0000259" key="14">
    <source>
        <dbReference type="Pfam" id="PF08245"/>
    </source>
</evidence>
<keyword evidence="6 10" id="KW-0133">Cell shape</keyword>
<evidence type="ECO:0000256" key="9">
    <source>
        <dbReference type="ARBA" id="ARBA00023316"/>
    </source>
</evidence>
<protein>
    <recommendedName>
        <fullName evidence="10 11">UDP-N-acetylmuramoyl-tripeptide--D-alanyl-D-alanine ligase</fullName>
        <ecNumber evidence="10 11">6.3.2.10</ecNumber>
    </recommendedName>
    <alternativeName>
        <fullName evidence="10">D-alanyl-D-alanine-adding enzyme</fullName>
    </alternativeName>
</protein>
<dbReference type="GO" id="GO:0005737">
    <property type="term" value="C:cytoplasm"/>
    <property type="evidence" value="ECO:0007669"/>
    <property type="project" value="UniProtKB-SubCell"/>
</dbReference>
<dbReference type="Proteomes" id="UP000051861">
    <property type="component" value="Unassembled WGS sequence"/>
</dbReference>
<evidence type="ECO:0000256" key="4">
    <source>
        <dbReference type="ARBA" id="ARBA00022741"/>
    </source>
</evidence>
<evidence type="ECO:0000256" key="7">
    <source>
        <dbReference type="ARBA" id="ARBA00022984"/>
    </source>
</evidence>
<dbReference type="InterPro" id="IPR013221">
    <property type="entry name" value="Mur_ligase_cen"/>
</dbReference>
<dbReference type="GO" id="GO:0005524">
    <property type="term" value="F:ATP binding"/>
    <property type="evidence" value="ECO:0007669"/>
    <property type="project" value="UniProtKB-UniRule"/>
</dbReference>
<keyword evidence="8 10" id="KW-0131">Cell cycle</keyword>
<dbReference type="InterPro" id="IPR000713">
    <property type="entry name" value="Mur_ligase_N"/>
</dbReference>
<dbReference type="GO" id="GO:0008766">
    <property type="term" value="F:UDP-N-acetylmuramoylalanyl-D-glutamyl-2,6-diaminopimelate-D-alanyl-D-alanine ligase activity"/>
    <property type="evidence" value="ECO:0007669"/>
    <property type="project" value="RHEA"/>
</dbReference>
<dbReference type="Gene3D" id="3.40.1190.10">
    <property type="entry name" value="Mur-like, catalytic domain"/>
    <property type="match status" value="1"/>
</dbReference>
<evidence type="ECO:0000256" key="6">
    <source>
        <dbReference type="ARBA" id="ARBA00022960"/>
    </source>
</evidence>
<evidence type="ECO:0000256" key="10">
    <source>
        <dbReference type="HAMAP-Rule" id="MF_02019"/>
    </source>
</evidence>
<name>A0A0S7Y3I2_UNCSA</name>
<comment type="catalytic activity">
    <reaction evidence="10 11">
        <text>D-alanyl-D-alanine + UDP-N-acetyl-alpha-D-muramoyl-L-alanyl-gamma-D-glutamyl-meso-2,6-diaminopimelate + ATP = UDP-N-acetyl-alpha-D-muramoyl-L-alanyl-gamma-D-glutamyl-meso-2,6-diaminopimeloyl-D-alanyl-D-alanine + ADP + phosphate + H(+)</text>
        <dbReference type="Rhea" id="RHEA:28374"/>
        <dbReference type="ChEBI" id="CHEBI:15378"/>
        <dbReference type="ChEBI" id="CHEBI:30616"/>
        <dbReference type="ChEBI" id="CHEBI:43474"/>
        <dbReference type="ChEBI" id="CHEBI:57822"/>
        <dbReference type="ChEBI" id="CHEBI:61386"/>
        <dbReference type="ChEBI" id="CHEBI:83905"/>
        <dbReference type="ChEBI" id="CHEBI:456216"/>
        <dbReference type="EC" id="6.3.2.10"/>
    </reaction>
</comment>